<feature type="domain" description="Vps72/YL1 C-terminal" evidence="8">
    <location>
        <begin position="144"/>
        <end position="173"/>
    </location>
</feature>
<keyword evidence="5" id="KW-0175">Coiled coil</keyword>
<gene>
    <name evidence="9" type="primary">ies6</name>
    <name evidence="9" type="ORF">Hypma_013827</name>
</gene>
<evidence type="ECO:0000256" key="7">
    <source>
        <dbReference type="SAM" id="SignalP"/>
    </source>
</evidence>
<evidence type="ECO:0000313" key="9">
    <source>
        <dbReference type="EMBL" id="RDB29987.1"/>
    </source>
</evidence>
<dbReference type="EMBL" id="LUEZ02000009">
    <property type="protein sequence ID" value="RDB29987.1"/>
    <property type="molecule type" value="Genomic_DNA"/>
</dbReference>
<dbReference type="InterPro" id="IPR029525">
    <property type="entry name" value="INO80C/Ies6"/>
</dbReference>
<dbReference type="PANTHER" id="PTHR31200">
    <property type="entry name" value="INO80 COMPLEX SUBUNIT C"/>
    <property type="match status" value="1"/>
</dbReference>
<comment type="caution">
    <text evidence="9">The sequence shown here is derived from an EMBL/GenBank/DDBJ whole genome shotgun (WGS) entry which is preliminary data.</text>
</comment>
<evidence type="ECO:0000256" key="4">
    <source>
        <dbReference type="ARBA" id="ARBA00023242"/>
    </source>
</evidence>
<dbReference type="FunCoup" id="A0A369KAV6">
    <property type="interactions" value="198"/>
</dbReference>
<evidence type="ECO:0000256" key="5">
    <source>
        <dbReference type="SAM" id="Coils"/>
    </source>
</evidence>
<dbReference type="InParanoid" id="A0A369KAV6"/>
<sequence>MINLKFFKTFSIVVVWRPLSLSTKPVVWQLHSNSNMPPKGGTKRKAPGGSDGTSTPHIPTLAEQLSYLHSPRPFKNPNYTKNVNRRAKNLKTVLAQERERERAERERKRLERLEGTSMDIDGEEEEMPTYTSIEAPPSVLPQRHYCDITGLEAPYTDPTTGLRYHNKSVYDVIKGLSASSAKDYLAARGVSSIVK</sequence>
<feature type="coiled-coil region" evidence="5">
    <location>
        <begin position="80"/>
        <end position="116"/>
    </location>
</feature>
<dbReference type="Pfam" id="PF08265">
    <property type="entry name" value="YL1_C"/>
    <property type="match status" value="1"/>
</dbReference>
<feature type="signal peptide" evidence="7">
    <location>
        <begin position="1"/>
        <end position="22"/>
    </location>
</feature>
<evidence type="ECO:0000259" key="8">
    <source>
        <dbReference type="SMART" id="SM00993"/>
    </source>
</evidence>
<dbReference type="STRING" id="39966.A0A369KAV6"/>
<organism evidence="9 10">
    <name type="scientific">Hypsizygus marmoreus</name>
    <name type="common">White beech mushroom</name>
    <name type="synonym">Agaricus marmoreus</name>
    <dbReference type="NCBI Taxonomy" id="39966"/>
    <lineage>
        <taxon>Eukaryota</taxon>
        <taxon>Fungi</taxon>
        <taxon>Dikarya</taxon>
        <taxon>Basidiomycota</taxon>
        <taxon>Agaricomycotina</taxon>
        <taxon>Agaricomycetes</taxon>
        <taxon>Agaricomycetidae</taxon>
        <taxon>Agaricales</taxon>
        <taxon>Tricholomatineae</taxon>
        <taxon>Lyophyllaceae</taxon>
        <taxon>Hypsizygus</taxon>
    </lineage>
</organism>
<evidence type="ECO:0000313" key="10">
    <source>
        <dbReference type="Proteomes" id="UP000076154"/>
    </source>
</evidence>
<keyword evidence="2" id="KW-0805">Transcription regulation</keyword>
<dbReference type="OrthoDB" id="49520at2759"/>
<keyword evidence="4" id="KW-0539">Nucleus</keyword>
<keyword evidence="10" id="KW-1185">Reference proteome</keyword>
<dbReference type="GO" id="GO:0006338">
    <property type="term" value="P:chromatin remodeling"/>
    <property type="evidence" value="ECO:0007669"/>
    <property type="project" value="InterPro"/>
</dbReference>
<dbReference type="Proteomes" id="UP000076154">
    <property type="component" value="Unassembled WGS sequence"/>
</dbReference>
<proteinExistence type="predicted"/>
<evidence type="ECO:0000256" key="1">
    <source>
        <dbReference type="ARBA" id="ARBA00004123"/>
    </source>
</evidence>
<reference evidence="9" key="1">
    <citation type="submission" date="2018-04" db="EMBL/GenBank/DDBJ databases">
        <title>Whole genome sequencing of Hypsizygus marmoreus.</title>
        <authorList>
            <person name="Choi I.-G."/>
            <person name="Min B."/>
            <person name="Kim J.-G."/>
            <person name="Kim S."/>
            <person name="Oh Y.-L."/>
            <person name="Kong W.-S."/>
            <person name="Park H."/>
            <person name="Jeong J."/>
            <person name="Song E.-S."/>
        </authorList>
    </citation>
    <scope>NUCLEOTIDE SEQUENCE [LARGE SCALE GENOMIC DNA]</scope>
    <source>
        <strain evidence="9">51987-8</strain>
    </source>
</reference>
<keyword evidence="7" id="KW-0732">Signal</keyword>
<keyword evidence="3" id="KW-0804">Transcription</keyword>
<accession>A0A369KAV6</accession>
<dbReference type="InterPro" id="IPR013272">
    <property type="entry name" value="Vps72/YL1_C"/>
</dbReference>
<comment type="subcellular location">
    <subcellularLocation>
        <location evidence="1">Nucleus</location>
    </subcellularLocation>
</comment>
<feature type="region of interest" description="Disordered" evidence="6">
    <location>
        <begin position="30"/>
        <end position="57"/>
    </location>
</feature>
<evidence type="ECO:0000256" key="6">
    <source>
        <dbReference type="SAM" id="MobiDB-lite"/>
    </source>
</evidence>
<dbReference type="PANTHER" id="PTHR31200:SF1">
    <property type="entry name" value="INO80 COMPLEX SUBUNIT C"/>
    <property type="match status" value="1"/>
</dbReference>
<evidence type="ECO:0000256" key="3">
    <source>
        <dbReference type="ARBA" id="ARBA00023163"/>
    </source>
</evidence>
<feature type="chain" id="PRO_5016934438" evidence="7">
    <location>
        <begin position="23"/>
        <end position="195"/>
    </location>
</feature>
<protein>
    <submittedName>
        <fullName evidence="9">Chromatin-remodeling complex subunit ies6</fullName>
    </submittedName>
</protein>
<dbReference type="AlphaFoldDB" id="A0A369KAV6"/>
<dbReference type="SMART" id="SM00993">
    <property type="entry name" value="YL1_C"/>
    <property type="match status" value="1"/>
</dbReference>
<evidence type="ECO:0000256" key="2">
    <source>
        <dbReference type="ARBA" id="ARBA00023015"/>
    </source>
</evidence>
<name>A0A369KAV6_HYPMA</name>
<dbReference type="GO" id="GO:0031011">
    <property type="term" value="C:Ino80 complex"/>
    <property type="evidence" value="ECO:0007669"/>
    <property type="project" value="InterPro"/>
</dbReference>